<dbReference type="EMBL" id="CAJNRD030001124">
    <property type="protein sequence ID" value="CAG5106177.1"/>
    <property type="molecule type" value="Genomic_DNA"/>
</dbReference>
<organism evidence="2 3">
    <name type="scientific">Cotesia congregata</name>
    <name type="common">Parasitoid wasp</name>
    <name type="synonym">Apanteles congregatus</name>
    <dbReference type="NCBI Taxonomy" id="51543"/>
    <lineage>
        <taxon>Eukaryota</taxon>
        <taxon>Metazoa</taxon>
        <taxon>Ecdysozoa</taxon>
        <taxon>Arthropoda</taxon>
        <taxon>Hexapoda</taxon>
        <taxon>Insecta</taxon>
        <taxon>Pterygota</taxon>
        <taxon>Neoptera</taxon>
        <taxon>Endopterygota</taxon>
        <taxon>Hymenoptera</taxon>
        <taxon>Apocrita</taxon>
        <taxon>Ichneumonoidea</taxon>
        <taxon>Braconidae</taxon>
        <taxon>Microgastrinae</taxon>
        <taxon>Cotesia</taxon>
    </lineage>
</organism>
<reference evidence="2" key="1">
    <citation type="submission" date="2021-04" db="EMBL/GenBank/DDBJ databases">
        <authorList>
            <person name="Chebbi M.A.C M."/>
        </authorList>
    </citation>
    <scope>NUCLEOTIDE SEQUENCE</scope>
</reference>
<name>A0A8J2MRF1_COTCN</name>
<keyword evidence="3" id="KW-1185">Reference proteome</keyword>
<evidence type="ECO:0000313" key="2">
    <source>
        <dbReference type="EMBL" id="CAG5106177.1"/>
    </source>
</evidence>
<dbReference type="AlphaFoldDB" id="A0A8J2MRF1"/>
<feature type="region of interest" description="Disordered" evidence="1">
    <location>
        <begin position="70"/>
        <end position="106"/>
    </location>
</feature>
<protein>
    <submittedName>
        <fullName evidence="2">Uncharacterized protein</fullName>
    </submittedName>
</protein>
<sequence length="106" mass="11708">MRTIMVLDFQLDSGFRVAGLSLDDNSALVHPESLVQVLVDEQSLISDVGRQHRGWEKEERESLERCFRAPLRSDSPPFRSTPSLRLSAAPGLASGPLAPFPGKHLN</sequence>
<proteinExistence type="predicted"/>
<accession>A0A8J2MRF1</accession>
<gene>
    <name evidence="2" type="ORF">HICCMSTLAB_LOCUS12130</name>
</gene>
<comment type="caution">
    <text evidence="2">The sequence shown here is derived from an EMBL/GenBank/DDBJ whole genome shotgun (WGS) entry which is preliminary data.</text>
</comment>
<feature type="compositionally biased region" description="Low complexity" evidence="1">
    <location>
        <begin position="86"/>
        <end position="106"/>
    </location>
</feature>
<evidence type="ECO:0000313" key="3">
    <source>
        <dbReference type="Proteomes" id="UP000786811"/>
    </source>
</evidence>
<dbReference type="Proteomes" id="UP000786811">
    <property type="component" value="Unassembled WGS sequence"/>
</dbReference>
<evidence type="ECO:0000256" key="1">
    <source>
        <dbReference type="SAM" id="MobiDB-lite"/>
    </source>
</evidence>